<accession>F1ZCH2</accession>
<dbReference type="OrthoDB" id="7281050at2"/>
<dbReference type="STRING" id="983920.Y88_3072"/>
<dbReference type="RefSeq" id="WP_008070946.1">
    <property type="nucleotide sequence ID" value="NZ_AQWK01000008.1"/>
</dbReference>
<dbReference type="AlphaFoldDB" id="F1ZCH2"/>
<dbReference type="GO" id="GO:0022857">
    <property type="term" value="F:transmembrane transporter activity"/>
    <property type="evidence" value="ECO:0007669"/>
    <property type="project" value="InterPro"/>
</dbReference>
<keyword evidence="2 4" id="KW-1133">Transmembrane helix</keyword>
<dbReference type="HOGENOM" id="CLU_675849_0_0_5"/>
<dbReference type="SUPFAM" id="SSF103473">
    <property type="entry name" value="MFS general substrate transporter"/>
    <property type="match status" value="1"/>
</dbReference>
<gene>
    <name evidence="5" type="ORF">Y88_3072</name>
</gene>
<feature type="transmembrane region" description="Helical" evidence="4">
    <location>
        <begin position="257"/>
        <end position="277"/>
    </location>
</feature>
<dbReference type="Pfam" id="PF07690">
    <property type="entry name" value="MFS_1"/>
    <property type="match status" value="1"/>
</dbReference>
<comment type="caution">
    <text evidence="5">The sequence shown here is derived from an EMBL/GenBank/DDBJ whole genome shotgun (WGS) entry which is preliminary data.</text>
</comment>
<reference evidence="5 6" key="1">
    <citation type="journal article" date="2012" name="J. Bacteriol.">
        <title>Draft Genome Sequence of Novosphingobium nitrogenifigens Y88T.</title>
        <authorList>
            <person name="Strabala T.J."/>
            <person name="Macdonald L."/>
            <person name="Liu V."/>
            <person name="Smit A.M."/>
        </authorList>
    </citation>
    <scope>NUCLEOTIDE SEQUENCE [LARGE SCALE GENOMIC DNA]</scope>
    <source>
        <strain evidence="5 6">DSM 19370</strain>
    </source>
</reference>
<protein>
    <submittedName>
        <fullName evidence="5">Major facilitator superfamily protein</fullName>
    </submittedName>
</protein>
<feature type="transmembrane region" description="Helical" evidence="4">
    <location>
        <begin position="368"/>
        <end position="389"/>
    </location>
</feature>
<name>F1ZCH2_9SPHN</name>
<proteinExistence type="predicted"/>
<keyword evidence="1 4" id="KW-0812">Transmembrane</keyword>
<feature type="transmembrane region" description="Helical" evidence="4">
    <location>
        <begin position="217"/>
        <end position="237"/>
    </location>
</feature>
<dbReference type="eggNOG" id="COG2814">
    <property type="taxonomic scope" value="Bacteria"/>
</dbReference>
<feature type="transmembrane region" description="Helical" evidence="4">
    <location>
        <begin position="91"/>
        <end position="111"/>
    </location>
</feature>
<evidence type="ECO:0000313" key="5">
    <source>
        <dbReference type="EMBL" id="EGD57746.1"/>
    </source>
</evidence>
<feature type="transmembrane region" description="Helical" evidence="4">
    <location>
        <begin position="23"/>
        <end position="42"/>
    </location>
</feature>
<feature type="transmembrane region" description="Helical" evidence="4">
    <location>
        <begin position="289"/>
        <end position="311"/>
    </location>
</feature>
<evidence type="ECO:0000256" key="4">
    <source>
        <dbReference type="SAM" id="Phobius"/>
    </source>
</evidence>
<dbReference type="InterPro" id="IPR036259">
    <property type="entry name" value="MFS_trans_sf"/>
</dbReference>
<keyword evidence="6" id="KW-1185">Reference proteome</keyword>
<evidence type="ECO:0000256" key="3">
    <source>
        <dbReference type="ARBA" id="ARBA00023136"/>
    </source>
</evidence>
<keyword evidence="3 4" id="KW-0472">Membrane</keyword>
<feature type="transmembrane region" description="Helical" evidence="4">
    <location>
        <begin position="117"/>
        <end position="137"/>
    </location>
</feature>
<organism evidence="5 6">
    <name type="scientific">Novosphingobium nitrogenifigens DSM 19370</name>
    <dbReference type="NCBI Taxonomy" id="983920"/>
    <lineage>
        <taxon>Bacteria</taxon>
        <taxon>Pseudomonadati</taxon>
        <taxon>Pseudomonadota</taxon>
        <taxon>Alphaproteobacteria</taxon>
        <taxon>Sphingomonadales</taxon>
        <taxon>Sphingomonadaceae</taxon>
        <taxon>Novosphingobium</taxon>
    </lineage>
</organism>
<sequence length="407" mass="41531">MSEPAAETSFPGTSSSQSPASSLAVYGGIAAASAAAHLGINFTPYLVGGLIDRYGFGPAEMGAFATAETLSFAIAMFLFAPRAHVVSARTLGLAASGLIALLQVGSAHLSWYPLLLLGRLGTGFGYGMLNTAVNVAAGRTGQPARAISIGISLQVLLFAAMNVTLPMIGVAGGLSAMFLTLAGISAALGGAMVLLPRGGERDEPEHKAEAEVEPVPPGGWPVILAMALFAFGTMAIWPFMERAAHAIGLPATAFGRYQSMGTLLSSLGNFALTMALARGQRRGLLEAGLLTCGVTCAVLTTVNSQLVFAVALQLYDVSWYVSYPLILGLAYAHDPRGRLAVRTTATWLVAQSAGSLAAGFLAEATSGYGLVGCLGLATCAAAVAVVVAFQARRGAELSEGPVVLAAH</sequence>
<evidence type="ECO:0000313" key="6">
    <source>
        <dbReference type="Proteomes" id="UP000004728"/>
    </source>
</evidence>
<dbReference type="EMBL" id="AEWJ01000054">
    <property type="protein sequence ID" value="EGD57746.1"/>
    <property type="molecule type" value="Genomic_DNA"/>
</dbReference>
<dbReference type="Proteomes" id="UP000004728">
    <property type="component" value="Unassembled WGS sequence"/>
</dbReference>
<dbReference type="InParanoid" id="F1ZCH2"/>
<evidence type="ECO:0000256" key="2">
    <source>
        <dbReference type="ARBA" id="ARBA00022989"/>
    </source>
</evidence>
<evidence type="ECO:0000256" key="1">
    <source>
        <dbReference type="ARBA" id="ARBA00022692"/>
    </source>
</evidence>
<dbReference type="InterPro" id="IPR011701">
    <property type="entry name" value="MFS"/>
</dbReference>
<feature type="transmembrane region" description="Helical" evidence="4">
    <location>
        <begin position="149"/>
        <end position="168"/>
    </location>
</feature>
<dbReference type="Gene3D" id="1.20.1250.20">
    <property type="entry name" value="MFS general substrate transporter like domains"/>
    <property type="match status" value="1"/>
</dbReference>
<feature type="transmembrane region" description="Helical" evidence="4">
    <location>
        <begin position="174"/>
        <end position="196"/>
    </location>
</feature>
<feature type="transmembrane region" description="Helical" evidence="4">
    <location>
        <begin position="62"/>
        <end position="79"/>
    </location>
</feature>